<feature type="transmembrane region" description="Helical" evidence="8">
    <location>
        <begin position="102"/>
        <end position="124"/>
    </location>
</feature>
<dbReference type="GO" id="GO:0034257">
    <property type="term" value="F:nicotinamide riboside transmembrane transporter activity"/>
    <property type="evidence" value="ECO:0007669"/>
    <property type="project" value="TreeGrafter"/>
</dbReference>
<evidence type="ECO:0000256" key="2">
    <source>
        <dbReference type="ARBA" id="ARBA00007965"/>
    </source>
</evidence>
<evidence type="ECO:0000256" key="4">
    <source>
        <dbReference type="ARBA" id="ARBA00022692"/>
    </source>
</evidence>
<reference evidence="9" key="2">
    <citation type="submission" date="2014-06" db="EMBL/GenBank/DDBJ databases">
        <title>The complete genome of Blastobotrys (Arxula) adeninivorans LS3 - a yeast of biotechnological interest.</title>
        <authorList>
            <person name="Kunze G."/>
            <person name="Gaillardin C."/>
            <person name="Czernicka M."/>
            <person name="Durrens P."/>
            <person name="Martin T."/>
            <person name="Boer E."/>
            <person name="Gabaldon T."/>
            <person name="Cruz J."/>
            <person name="Talla E."/>
            <person name="Marck C."/>
            <person name="Goffeau A."/>
            <person name="Barbe V."/>
            <person name="Baret P."/>
            <person name="Baronian K."/>
            <person name="Beier S."/>
            <person name="Bleykasten C."/>
            <person name="Bode R."/>
            <person name="Casaregola S."/>
            <person name="Despons L."/>
            <person name="Fairhead C."/>
            <person name="Giersberg M."/>
            <person name="Gierski P."/>
            <person name="Hahnel U."/>
            <person name="Hartmann A."/>
            <person name="Jankowska D."/>
            <person name="Jubin C."/>
            <person name="Jung P."/>
            <person name="Lafontaine I."/>
            <person name="Leh-Louis V."/>
            <person name="Lemaire M."/>
            <person name="Marcet-Houben M."/>
            <person name="Mascher M."/>
            <person name="Morel G."/>
            <person name="Richard G.-F."/>
            <person name="Riechen J."/>
            <person name="Sacerdot C."/>
            <person name="Sarkar A."/>
            <person name="Savel G."/>
            <person name="Schacherer J."/>
            <person name="Sherman D."/>
            <person name="Straub M.-L."/>
            <person name="Stein N."/>
            <person name="Thierry A."/>
            <person name="Trautwein-Schult A."/>
            <person name="Westhof E."/>
            <person name="Worch S."/>
            <person name="Dujon B."/>
            <person name="Souciet J.-L."/>
            <person name="Wincker P."/>
            <person name="Scholz U."/>
            <person name="Neuveglise N."/>
        </authorList>
    </citation>
    <scope>NUCLEOTIDE SEQUENCE</scope>
    <source>
        <strain evidence="9">LS3</strain>
    </source>
</reference>
<dbReference type="Gene3D" id="1.20.1250.20">
    <property type="entry name" value="MFS general substrate transporter like domains"/>
    <property type="match status" value="1"/>
</dbReference>
<sequence>MTSEGESQGLLFPEEERVKGQNEETAVNKLEYVTFMIIGVSYLWPWNCFLAATAYLTDRFEGHEWIQANLSSSIMTVSTISATTCTLILAQNQRGANYKTRVLMGELCIGGVFLLMALSCLFHTLSIPLYFAFVLLCVFGSSIGVAFAQNGSFALVNTIGSVYTQAIMVGQAVAGVLPAFISFVTALVSGDSTSSSGLSSALYFLVATAVSSVAFLLFYQSMRRHSQIQGDAEYEPAPQGEHDHNPDQVPSSNDPIHAKAHVPLPVLMRKLMAPGFAVFMTFTVTLVYPIFTNTVPSANGIRRHLFVPLVYLFWNVGDLVGRLLCGMPHLVISNSRALVIYGLARILMVPFFFLFSSNMVQSDFLYLLLQFTFGVTNGHLGSSGMMVAPDYVQEEEKEAAGGFMTLVLSLGLAAGSLFSFVVVHLV</sequence>
<feature type="transmembrane region" description="Helical" evidence="8">
    <location>
        <begin position="200"/>
        <end position="219"/>
    </location>
</feature>
<dbReference type="SUPFAM" id="SSF103473">
    <property type="entry name" value="MFS general substrate transporter"/>
    <property type="match status" value="1"/>
</dbReference>
<comment type="similarity">
    <text evidence="2">Belongs to the SLC29A/ENT transporter (TC 2.A.57) family.</text>
</comment>
<feature type="transmembrane region" description="Helical" evidence="8">
    <location>
        <begin position="337"/>
        <end position="355"/>
    </location>
</feature>
<dbReference type="InterPro" id="IPR036259">
    <property type="entry name" value="MFS_trans_sf"/>
</dbReference>
<keyword evidence="6 8" id="KW-0472">Membrane</keyword>
<dbReference type="PANTHER" id="PTHR10332:SF88">
    <property type="entry name" value="EQUILIBRATIVE NUCLEOSIDE TRANSPORTER 1, ISOFORM A"/>
    <property type="match status" value="1"/>
</dbReference>
<feature type="transmembrane region" description="Helical" evidence="8">
    <location>
        <begin position="32"/>
        <end position="56"/>
    </location>
</feature>
<keyword evidence="4 8" id="KW-0812">Transmembrane</keyword>
<evidence type="ECO:0000256" key="1">
    <source>
        <dbReference type="ARBA" id="ARBA00004141"/>
    </source>
</evidence>
<dbReference type="EMBL" id="HG937694">
    <property type="protein sequence ID" value="CDP37364.1"/>
    <property type="molecule type" value="Genomic_DNA"/>
</dbReference>
<feature type="transmembrane region" description="Helical" evidence="8">
    <location>
        <begin position="367"/>
        <end position="388"/>
    </location>
</feature>
<proteinExistence type="inferred from homology"/>
<dbReference type="GO" id="GO:0000329">
    <property type="term" value="C:fungal-type vacuole membrane"/>
    <property type="evidence" value="ECO:0007669"/>
    <property type="project" value="TreeGrafter"/>
</dbReference>
<dbReference type="PIRSF" id="PIRSF016379">
    <property type="entry name" value="ENT"/>
    <property type="match status" value="1"/>
</dbReference>
<dbReference type="PANTHER" id="PTHR10332">
    <property type="entry name" value="EQUILIBRATIVE NUCLEOSIDE TRANSPORTER"/>
    <property type="match status" value="1"/>
</dbReference>
<keyword evidence="3" id="KW-0813">Transport</keyword>
<dbReference type="Pfam" id="PF01733">
    <property type="entry name" value="Nucleoside_tran"/>
    <property type="match status" value="1"/>
</dbReference>
<reference evidence="9" key="1">
    <citation type="submission" date="2014-02" db="EMBL/GenBank/DDBJ databases">
        <authorList>
            <person name="Genoscope - CEA"/>
        </authorList>
    </citation>
    <scope>NUCLEOTIDE SEQUENCE</scope>
    <source>
        <strain evidence="9">LS3</strain>
    </source>
</reference>
<comment type="subcellular location">
    <subcellularLocation>
        <location evidence="1">Membrane</location>
        <topology evidence="1">Multi-pass membrane protein</topology>
    </subcellularLocation>
</comment>
<evidence type="ECO:0000256" key="6">
    <source>
        <dbReference type="ARBA" id="ARBA00023136"/>
    </source>
</evidence>
<dbReference type="InterPro" id="IPR002259">
    <property type="entry name" value="Eqnu_transpt"/>
</dbReference>
<evidence type="ECO:0000256" key="3">
    <source>
        <dbReference type="ARBA" id="ARBA00022448"/>
    </source>
</evidence>
<dbReference type="AlphaFoldDB" id="A0A060T988"/>
<accession>A0A060T988</accession>
<evidence type="ECO:0000256" key="5">
    <source>
        <dbReference type="ARBA" id="ARBA00022989"/>
    </source>
</evidence>
<evidence type="ECO:0000313" key="9">
    <source>
        <dbReference type="EMBL" id="CDP37364.1"/>
    </source>
</evidence>
<feature type="transmembrane region" description="Helical" evidence="8">
    <location>
        <begin position="68"/>
        <end position="90"/>
    </location>
</feature>
<keyword evidence="5 8" id="KW-1133">Transmembrane helix</keyword>
<feature type="transmembrane region" description="Helical" evidence="8">
    <location>
        <begin position="400"/>
        <end position="423"/>
    </location>
</feature>
<organism evidence="9">
    <name type="scientific">Blastobotrys adeninivorans</name>
    <name type="common">Yeast</name>
    <name type="synonym">Arxula adeninivorans</name>
    <dbReference type="NCBI Taxonomy" id="409370"/>
    <lineage>
        <taxon>Eukaryota</taxon>
        <taxon>Fungi</taxon>
        <taxon>Dikarya</taxon>
        <taxon>Ascomycota</taxon>
        <taxon>Saccharomycotina</taxon>
        <taxon>Dipodascomycetes</taxon>
        <taxon>Dipodascales</taxon>
        <taxon>Trichomonascaceae</taxon>
        <taxon>Blastobotrys</taxon>
    </lineage>
</organism>
<dbReference type="GO" id="GO:0005886">
    <property type="term" value="C:plasma membrane"/>
    <property type="evidence" value="ECO:0007669"/>
    <property type="project" value="TreeGrafter"/>
</dbReference>
<feature type="transmembrane region" description="Helical" evidence="8">
    <location>
        <begin position="303"/>
        <end position="325"/>
    </location>
</feature>
<gene>
    <name evidence="9" type="ORF">GNLVRS02_ARAD1D09812g</name>
</gene>
<feature type="transmembrane region" description="Helical" evidence="8">
    <location>
        <begin position="130"/>
        <end position="156"/>
    </location>
</feature>
<dbReference type="PRINTS" id="PR01130">
    <property type="entry name" value="DERENTRNSPRT"/>
</dbReference>
<feature type="transmembrane region" description="Helical" evidence="8">
    <location>
        <begin position="271"/>
        <end position="291"/>
    </location>
</feature>
<protein>
    <submittedName>
        <fullName evidence="9">ARAD1D09812p</fullName>
    </submittedName>
</protein>
<dbReference type="GO" id="GO:0015205">
    <property type="term" value="F:nucleobase transmembrane transporter activity"/>
    <property type="evidence" value="ECO:0007669"/>
    <property type="project" value="TreeGrafter"/>
</dbReference>
<evidence type="ECO:0000256" key="8">
    <source>
        <dbReference type="SAM" id="Phobius"/>
    </source>
</evidence>
<feature type="region of interest" description="Disordered" evidence="7">
    <location>
        <begin position="230"/>
        <end position="252"/>
    </location>
</feature>
<feature type="transmembrane region" description="Helical" evidence="8">
    <location>
        <begin position="168"/>
        <end position="188"/>
    </location>
</feature>
<evidence type="ECO:0000256" key="7">
    <source>
        <dbReference type="SAM" id="MobiDB-lite"/>
    </source>
</evidence>
<dbReference type="PhylomeDB" id="A0A060T988"/>
<name>A0A060T988_BLAAD</name>